<dbReference type="InterPro" id="IPR050054">
    <property type="entry name" value="UPRTase/APRTase"/>
</dbReference>
<reference evidence="10" key="1">
    <citation type="submission" date="2023-06" db="EMBL/GenBank/DDBJ databases">
        <authorList>
            <person name="Kurt Z."/>
        </authorList>
    </citation>
    <scope>NUCLEOTIDE SEQUENCE</scope>
</reference>
<keyword evidence="9" id="KW-0660">Purine salvage</keyword>
<gene>
    <name evidence="10" type="ORF">HINF_LOCUS28915</name>
    <name evidence="11" type="ORF">HINF_LOCUS42696</name>
</gene>
<keyword evidence="8" id="KW-0808">Transferase</keyword>
<dbReference type="AlphaFoldDB" id="A0AA86PTN0"/>
<dbReference type="CDD" id="cd06223">
    <property type="entry name" value="PRTases_typeI"/>
    <property type="match status" value="1"/>
</dbReference>
<comment type="similarity">
    <text evidence="4">Belongs to the purine/pyrimidine phosphoribosyltransferase family.</text>
</comment>
<comment type="catalytic activity">
    <reaction evidence="1">
        <text>AMP + diphosphate = 5-phospho-alpha-D-ribose 1-diphosphate + adenine</text>
        <dbReference type="Rhea" id="RHEA:16609"/>
        <dbReference type="ChEBI" id="CHEBI:16708"/>
        <dbReference type="ChEBI" id="CHEBI:33019"/>
        <dbReference type="ChEBI" id="CHEBI:58017"/>
        <dbReference type="ChEBI" id="CHEBI:456215"/>
        <dbReference type="EC" id="2.4.2.7"/>
    </reaction>
</comment>
<keyword evidence="12" id="KW-1185">Reference proteome</keyword>
<protein>
    <recommendedName>
        <fullName evidence="5">adenine phosphoribosyltransferase</fullName>
        <ecNumber evidence="5">2.4.2.7</ecNumber>
    </recommendedName>
</protein>
<comment type="pathway">
    <text evidence="3">Purine metabolism; AMP biosynthesis via salvage pathway; AMP from adenine: step 1/1.</text>
</comment>
<evidence type="ECO:0000256" key="8">
    <source>
        <dbReference type="ARBA" id="ARBA00022679"/>
    </source>
</evidence>
<proteinExistence type="inferred from homology"/>
<evidence type="ECO:0000313" key="12">
    <source>
        <dbReference type="Proteomes" id="UP001642409"/>
    </source>
</evidence>
<dbReference type="GO" id="GO:0002055">
    <property type="term" value="F:adenine binding"/>
    <property type="evidence" value="ECO:0007669"/>
    <property type="project" value="TreeGrafter"/>
</dbReference>
<evidence type="ECO:0000256" key="7">
    <source>
        <dbReference type="ARBA" id="ARBA00022676"/>
    </source>
</evidence>
<name>A0AA86PTN0_9EUKA</name>
<sequence length="176" mass="19896">MSVEEIEAAKSAFIIYDDFPIKGQSFRDIQPVLQCPQHVQTIRKVLFNQWKNKGITKVLVSESMGYFFGSILAVDINAGIVMARKAGKLPGPVISLDYFLLHKNKNESLEVEMGAINENDVVLIHDDSVYTGGTINAIQEVLKQMNVKNIFMSFVFQIDSGKFEMNERCQTVMHFD</sequence>
<evidence type="ECO:0000256" key="1">
    <source>
        <dbReference type="ARBA" id="ARBA00000868"/>
    </source>
</evidence>
<comment type="subcellular location">
    <subcellularLocation>
        <location evidence="2">Cytoplasm</location>
    </subcellularLocation>
</comment>
<comment type="caution">
    <text evidence="10">The sequence shown here is derived from an EMBL/GenBank/DDBJ whole genome shotgun (WGS) entry which is preliminary data.</text>
</comment>
<keyword evidence="7 10" id="KW-0328">Glycosyltransferase</keyword>
<dbReference type="GO" id="GO:0006168">
    <property type="term" value="P:adenine salvage"/>
    <property type="evidence" value="ECO:0007669"/>
    <property type="project" value="TreeGrafter"/>
</dbReference>
<evidence type="ECO:0000256" key="6">
    <source>
        <dbReference type="ARBA" id="ARBA00022490"/>
    </source>
</evidence>
<dbReference type="GO" id="GO:0044209">
    <property type="term" value="P:AMP salvage"/>
    <property type="evidence" value="ECO:0007669"/>
    <property type="project" value="TreeGrafter"/>
</dbReference>
<dbReference type="EC" id="2.4.2.7" evidence="5"/>
<dbReference type="GO" id="GO:0003999">
    <property type="term" value="F:adenine phosphoribosyltransferase activity"/>
    <property type="evidence" value="ECO:0007669"/>
    <property type="project" value="UniProtKB-EC"/>
</dbReference>
<dbReference type="EMBL" id="CAXDID020000175">
    <property type="protein sequence ID" value="CAL6048448.1"/>
    <property type="molecule type" value="Genomic_DNA"/>
</dbReference>
<dbReference type="PANTHER" id="PTHR32315:SF3">
    <property type="entry name" value="ADENINE PHOSPHORIBOSYLTRANSFERASE"/>
    <property type="match status" value="1"/>
</dbReference>
<evidence type="ECO:0000256" key="2">
    <source>
        <dbReference type="ARBA" id="ARBA00004496"/>
    </source>
</evidence>
<evidence type="ECO:0000313" key="11">
    <source>
        <dbReference type="EMBL" id="CAL6048448.1"/>
    </source>
</evidence>
<dbReference type="EMBL" id="CATOUU010000688">
    <property type="protein sequence ID" value="CAI9941270.1"/>
    <property type="molecule type" value="Genomic_DNA"/>
</dbReference>
<evidence type="ECO:0000313" key="10">
    <source>
        <dbReference type="EMBL" id="CAI9941270.1"/>
    </source>
</evidence>
<dbReference type="GO" id="GO:0016208">
    <property type="term" value="F:AMP binding"/>
    <property type="evidence" value="ECO:0007669"/>
    <property type="project" value="TreeGrafter"/>
</dbReference>
<evidence type="ECO:0000256" key="3">
    <source>
        <dbReference type="ARBA" id="ARBA00004659"/>
    </source>
</evidence>
<dbReference type="GO" id="GO:0005737">
    <property type="term" value="C:cytoplasm"/>
    <property type="evidence" value="ECO:0007669"/>
    <property type="project" value="UniProtKB-SubCell"/>
</dbReference>
<dbReference type="Gene3D" id="3.40.50.2020">
    <property type="match status" value="1"/>
</dbReference>
<accession>A0AA86PTN0</accession>
<dbReference type="SUPFAM" id="SSF53271">
    <property type="entry name" value="PRTase-like"/>
    <property type="match status" value="1"/>
</dbReference>
<evidence type="ECO:0000256" key="9">
    <source>
        <dbReference type="ARBA" id="ARBA00022726"/>
    </source>
</evidence>
<organism evidence="10">
    <name type="scientific">Hexamita inflata</name>
    <dbReference type="NCBI Taxonomy" id="28002"/>
    <lineage>
        <taxon>Eukaryota</taxon>
        <taxon>Metamonada</taxon>
        <taxon>Diplomonadida</taxon>
        <taxon>Hexamitidae</taxon>
        <taxon>Hexamitinae</taxon>
        <taxon>Hexamita</taxon>
    </lineage>
</organism>
<dbReference type="InterPro" id="IPR000836">
    <property type="entry name" value="PRTase_dom"/>
</dbReference>
<dbReference type="GO" id="GO:0006166">
    <property type="term" value="P:purine ribonucleoside salvage"/>
    <property type="evidence" value="ECO:0007669"/>
    <property type="project" value="UniProtKB-KW"/>
</dbReference>
<evidence type="ECO:0000256" key="4">
    <source>
        <dbReference type="ARBA" id="ARBA00008391"/>
    </source>
</evidence>
<evidence type="ECO:0000256" key="5">
    <source>
        <dbReference type="ARBA" id="ARBA00011893"/>
    </source>
</evidence>
<keyword evidence="6" id="KW-0963">Cytoplasm</keyword>
<dbReference type="Proteomes" id="UP001642409">
    <property type="component" value="Unassembled WGS sequence"/>
</dbReference>
<dbReference type="InterPro" id="IPR029057">
    <property type="entry name" value="PRTase-like"/>
</dbReference>
<reference evidence="11 12" key="2">
    <citation type="submission" date="2024-07" db="EMBL/GenBank/DDBJ databases">
        <authorList>
            <person name="Akdeniz Z."/>
        </authorList>
    </citation>
    <scope>NUCLEOTIDE SEQUENCE [LARGE SCALE GENOMIC DNA]</scope>
</reference>
<dbReference type="PANTHER" id="PTHR32315">
    <property type="entry name" value="ADENINE PHOSPHORIBOSYLTRANSFERASE"/>
    <property type="match status" value="1"/>
</dbReference>